<dbReference type="InterPro" id="IPR029069">
    <property type="entry name" value="HotDog_dom_sf"/>
</dbReference>
<dbReference type="InterPro" id="IPR050563">
    <property type="entry name" value="4-hydroxybenzoyl-CoA_TE"/>
</dbReference>
<dbReference type="RefSeq" id="WP_209142517.1">
    <property type="nucleotide sequence ID" value="NZ_JAGHKP010000001.1"/>
</dbReference>
<organism evidence="3 4">
    <name type="scientific">Chitinophaga chungangae</name>
    <dbReference type="NCBI Taxonomy" id="2821488"/>
    <lineage>
        <taxon>Bacteria</taxon>
        <taxon>Pseudomonadati</taxon>
        <taxon>Bacteroidota</taxon>
        <taxon>Chitinophagia</taxon>
        <taxon>Chitinophagales</taxon>
        <taxon>Chitinophagaceae</taxon>
        <taxon>Chitinophaga</taxon>
    </lineage>
</organism>
<dbReference type="PANTHER" id="PTHR31793:SF27">
    <property type="entry name" value="NOVEL THIOESTERASE SUPERFAMILY DOMAIN AND SAPOSIN A-TYPE DOMAIN CONTAINING PROTEIN (0610012H03RIK)"/>
    <property type="match status" value="1"/>
</dbReference>
<evidence type="ECO:0000313" key="3">
    <source>
        <dbReference type="EMBL" id="MBO9150860.1"/>
    </source>
</evidence>
<gene>
    <name evidence="3" type="ORF">J7I43_01465</name>
</gene>
<comment type="similarity">
    <text evidence="1">Belongs to the 4-hydroxybenzoyl-CoA thioesterase family.</text>
</comment>
<dbReference type="Proteomes" id="UP000679126">
    <property type="component" value="Unassembled WGS sequence"/>
</dbReference>
<name>A0ABS3Y867_9BACT</name>
<protein>
    <submittedName>
        <fullName evidence="3">Thioesterase family protein</fullName>
    </submittedName>
</protein>
<keyword evidence="4" id="KW-1185">Reference proteome</keyword>
<comment type="caution">
    <text evidence="3">The sequence shown here is derived from an EMBL/GenBank/DDBJ whole genome shotgun (WGS) entry which is preliminary data.</text>
</comment>
<dbReference type="CDD" id="cd00586">
    <property type="entry name" value="4HBT"/>
    <property type="match status" value="1"/>
</dbReference>
<evidence type="ECO:0000313" key="4">
    <source>
        <dbReference type="Proteomes" id="UP000679126"/>
    </source>
</evidence>
<dbReference type="SUPFAM" id="SSF54637">
    <property type="entry name" value="Thioesterase/thiol ester dehydrase-isomerase"/>
    <property type="match status" value="1"/>
</dbReference>
<dbReference type="Pfam" id="PF13279">
    <property type="entry name" value="4HBT_2"/>
    <property type="match status" value="1"/>
</dbReference>
<dbReference type="Gene3D" id="3.10.129.10">
    <property type="entry name" value="Hotdog Thioesterase"/>
    <property type="match status" value="1"/>
</dbReference>
<reference evidence="4" key="1">
    <citation type="submission" date="2021-03" db="EMBL/GenBank/DDBJ databases">
        <title>Assistant Professor.</title>
        <authorList>
            <person name="Huq M.A."/>
        </authorList>
    </citation>
    <scope>NUCLEOTIDE SEQUENCE [LARGE SCALE GENOMIC DNA]</scope>
    <source>
        <strain evidence="4">MAH-28</strain>
    </source>
</reference>
<accession>A0ABS3Y867</accession>
<sequence length="146" mass="16019">MARVKIDMPAAFAFSTSIPVRITDVNYGGHLGNDAIVSILHESRMQYLRSLGCSELEFFGTGLIMSDLAIVYKGEGFYGDTLTVEVTAGELSSVGFDLFYRLSTTRDGKILVIAEAKTGMVCFDYQARKVARLPEPFKQQTSNTTA</sequence>
<dbReference type="PANTHER" id="PTHR31793">
    <property type="entry name" value="4-HYDROXYBENZOYL-COA THIOESTERASE FAMILY MEMBER"/>
    <property type="match status" value="1"/>
</dbReference>
<proteinExistence type="inferred from homology"/>
<evidence type="ECO:0000256" key="2">
    <source>
        <dbReference type="ARBA" id="ARBA00022801"/>
    </source>
</evidence>
<dbReference type="EMBL" id="JAGHKP010000001">
    <property type="protein sequence ID" value="MBO9150860.1"/>
    <property type="molecule type" value="Genomic_DNA"/>
</dbReference>
<evidence type="ECO:0000256" key="1">
    <source>
        <dbReference type="ARBA" id="ARBA00005953"/>
    </source>
</evidence>
<keyword evidence="2" id="KW-0378">Hydrolase</keyword>